<dbReference type="RefSeq" id="WP_107939434.1">
    <property type="nucleotide sequence ID" value="NZ_QANS01000002.1"/>
</dbReference>
<evidence type="ECO:0000313" key="1">
    <source>
        <dbReference type="EMBL" id="PTU32242.1"/>
    </source>
</evidence>
<accession>A0A2T5MI36</accession>
<name>A0A2T5MI36_9GAMM</name>
<keyword evidence="2" id="KW-1185">Reference proteome</keyword>
<sequence>MTRLRYGFDPSLPNADNPPWTKLATIAEYLEDCEVIPPDLAAWLGEAIRHSGQDRNELLRRLGLAKGRGKPSADPKAWLKYGEEICELEEKGMKPEAAIARVSATINNGLNEKYNRTQLQKFRDEYRKARHSSQAQ</sequence>
<proteinExistence type="predicted"/>
<dbReference type="EMBL" id="QANS01000002">
    <property type="protein sequence ID" value="PTU32242.1"/>
    <property type="molecule type" value="Genomic_DNA"/>
</dbReference>
<comment type="caution">
    <text evidence="1">The sequence shown here is derived from an EMBL/GenBank/DDBJ whole genome shotgun (WGS) entry which is preliminary data.</text>
</comment>
<dbReference type="AlphaFoldDB" id="A0A2T5MI36"/>
<organism evidence="1 2">
    <name type="scientific">Stenotrophobium rhamnosiphilum</name>
    <dbReference type="NCBI Taxonomy" id="2029166"/>
    <lineage>
        <taxon>Bacteria</taxon>
        <taxon>Pseudomonadati</taxon>
        <taxon>Pseudomonadota</taxon>
        <taxon>Gammaproteobacteria</taxon>
        <taxon>Nevskiales</taxon>
        <taxon>Nevskiaceae</taxon>
        <taxon>Stenotrophobium</taxon>
    </lineage>
</organism>
<evidence type="ECO:0000313" key="2">
    <source>
        <dbReference type="Proteomes" id="UP000244248"/>
    </source>
</evidence>
<gene>
    <name evidence="1" type="ORF">CJD38_06180</name>
</gene>
<protein>
    <submittedName>
        <fullName evidence="1">Uncharacterized protein</fullName>
    </submittedName>
</protein>
<reference evidence="1 2" key="1">
    <citation type="submission" date="2018-04" db="EMBL/GenBank/DDBJ databases">
        <title>Novel species isolated from glacier.</title>
        <authorList>
            <person name="Liu Q."/>
            <person name="Xin Y.-H."/>
        </authorList>
    </citation>
    <scope>NUCLEOTIDE SEQUENCE [LARGE SCALE GENOMIC DNA]</scope>
    <source>
        <strain evidence="1 2">GT1R17</strain>
    </source>
</reference>
<dbReference type="Proteomes" id="UP000244248">
    <property type="component" value="Unassembled WGS sequence"/>
</dbReference>